<evidence type="ECO:0000256" key="3">
    <source>
        <dbReference type="ARBA" id="ARBA00022824"/>
    </source>
</evidence>
<comment type="subcellular location">
    <subcellularLocation>
        <location evidence="1">Endoplasmic reticulum membrane</location>
        <topology evidence="1">Multi-pass membrane protein</topology>
    </subcellularLocation>
</comment>
<evidence type="ECO:0000313" key="7">
    <source>
        <dbReference type="EMBL" id="CAL8073530.1"/>
    </source>
</evidence>
<name>A0ABP1PQL0_9HEXA</name>
<accession>A0ABP1PQL0</accession>
<keyword evidence="8" id="KW-1185">Reference proteome</keyword>
<organism evidence="7 8">
    <name type="scientific">Orchesella dallaii</name>
    <dbReference type="NCBI Taxonomy" id="48710"/>
    <lineage>
        <taxon>Eukaryota</taxon>
        <taxon>Metazoa</taxon>
        <taxon>Ecdysozoa</taxon>
        <taxon>Arthropoda</taxon>
        <taxon>Hexapoda</taxon>
        <taxon>Collembola</taxon>
        <taxon>Entomobryomorpha</taxon>
        <taxon>Entomobryoidea</taxon>
        <taxon>Orchesellidae</taxon>
        <taxon>Orchesellinae</taxon>
        <taxon>Orchesella</taxon>
    </lineage>
</organism>
<keyword evidence="3" id="KW-0256">Endoplasmic reticulum</keyword>
<reference evidence="7 8" key="1">
    <citation type="submission" date="2024-08" db="EMBL/GenBank/DDBJ databases">
        <authorList>
            <person name="Cucini C."/>
            <person name="Frati F."/>
        </authorList>
    </citation>
    <scope>NUCLEOTIDE SEQUENCE [LARGE SCALE GENOMIC DNA]</scope>
</reference>
<feature type="transmembrane region" description="Helical" evidence="6">
    <location>
        <begin position="177"/>
        <end position="200"/>
    </location>
</feature>
<keyword evidence="5 6" id="KW-0472">Membrane</keyword>
<dbReference type="EMBL" id="CAXLJM020000007">
    <property type="protein sequence ID" value="CAL8073530.1"/>
    <property type="molecule type" value="Genomic_DNA"/>
</dbReference>
<comment type="caution">
    <text evidence="7">The sequence shown here is derived from an EMBL/GenBank/DDBJ whole genome shotgun (WGS) entry which is preliminary data.</text>
</comment>
<dbReference type="PANTHER" id="PTHR31394">
    <property type="entry name" value="TRANSMEMBRANE PROTEIN 199"/>
    <property type="match status" value="1"/>
</dbReference>
<protein>
    <recommendedName>
        <fullName evidence="9">Transmembrane protein</fullName>
    </recommendedName>
</protein>
<keyword evidence="2 6" id="KW-0812">Transmembrane</keyword>
<dbReference type="Proteomes" id="UP001642540">
    <property type="component" value="Unassembled WGS sequence"/>
</dbReference>
<gene>
    <name evidence="7" type="ORF">ODALV1_LOCUS2636</name>
</gene>
<proteinExistence type="predicted"/>
<evidence type="ECO:0000256" key="1">
    <source>
        <dbReference type="ARBA" id="ARBA00004477"/>
    </source>
</evidence>
<dbReference type="InterPro" id="IPR021013">
    <property type="entry name" value="ATPase_Vma12"/>
</dbReference>
<evidence type="ECO:0000313" key="8">
    <source>
        <dbReference type="Proteomes" id="UP001642540"/>
    </source>
</evidence>
<keyword evidence="4 6" id="KW-1133">Transmembrane helix</keyword>
<dbReference type="PANTHER" id="PTHR31394:SF1">
    <property type="entry name" value="TRANSMEMBRANE PROTEIN 199"/>
    <property type="match status" value="1"/>
</dbReference>
<dbReference type="Pfam" id="PF11712">
    <property type="entry name" value="Vma12"/>
    <property type="match status" value="1"/>
</dbReference>
<feature type="transmembrane region" description="Helical" evidence="6">
    <location>
        <begin position="147"/>
        <end position="171"/>
    </location>
</feature>
<evidence type="ECO:0008006" key="9">
    <source>
        <dbReference type="Google" id="ProtNLM"/>
    </source>
</evidence>
<evidence type="ECO:0000256" key="6">
    <source>
        <dbReference type="SAM" id="Phobius"/>
    </source>
</evidence>
<sequence length="218" mass="24538">MGSNDDRSCLGQLNDPNVRINPGDAYFSCVEELGLDESWKNKSVLSIGDVKEIWKLVKNSPPTTVSKNRNESTVSLHELLRGSELCIPELEVPKRNPELEKRIAELKSRMEEKEYQRMTRNVNTSSPYKSTKEDSISYQMKQMNTGIVAVFQFVISLAAAFLFGFSGIQIFLGEMDIAVRLLLGIAFAIIVGVAELYILVVHLDTVEEQHAQIEKKTQ</sequence>
<evidence type="ECO:0000256" key="2">
    <source>
        <dbReference type="ARBA" id="ARBA00022692"/>
    </source>
</evidence>
<evidence type="ECO:0000256" key="5">
    <source>
        <dbReference type="ARBA" id="ARBA00023136"/>
    </source>
</evidence>
<evidence type="ECO:0000256" key="4">
    <source>
        <dbReference type="ARBA" id="ARBA00022989"/>
    </source>
</evidence>